<dbReference type="EMBL" id="GBXM01007738">
    <property type="protein sequence ID" value="JAI00840.1"/>
    <property type="molecule type" value="Transcribed_RNA"/>
</dbReference>
<accession>A0A0E9XDY5</accession>
<sequence length="31" mass="3460">MAHMFLCIGCLPMHICGVFTFSPLPCSPFQM</sequence>
<proteinExistence type="predicted"/>
<organism evidence="1">
    <name type="scientific">Anguilla anguilla</name>
    <name type="common">European freshwater eel</name>
    <name type="synonym">Muraena anguilla</name>
    <dbReference type="NCBI Taxonomy" id="7936"/>
    <lineage>
        <taxon>Eukaryota</taxon>
        <taxon>Metazoa</taxon>
        <taxon>Chordata</taxon>
        <taxon>Craniata</taxon>
        <taxon>Vertebrata</taxon>
        <taxon>Euteleostomi</taxon>
        <taxon>Actinopterygii</taxon>
        <taxon>Neopterygii</taxon>
        <taxon>Teleostei</taxon>
        <taxon>Anguilliformes</taxon>
        <taxon>Anguillidae</taxon>
        <taxon>Anguilla</taxon>
    </lineage>
</organism>
<protein>
    <submittedName>
        <fullName evidence="1">Uncharacterized protein</fullName>
    </submittedName>
</protein>
<reference evidence="1" key="1">
    <citation type="submission" date="2014-11" db="EMBL/GenBank/DDBJ databases">
        <authorList>
            <person name="Amaro Gonzalez C."/>
        </authorList>
    </citation>
    <scope>NUCLEOTIDE SEQUENCE</scope>
</reference>
<name>A0A0E9XDY5_ANGAN</name>
<evidence type="ECO:0000313" key="1">
    <source>
        <dbReference type="EMBL" id="JAI00840.1"/>
    </source>
</evidence>
<reference evidence="1" key="2">
    <citation type="journal article" date="2015" name="Fish Shellfish Immunol.">
        <title>Early steps in the European eel (Anguilla anguilla)-Vibrio vulnificus interaction in the gills: Role of the RtxA13 toxin.</title>
        <authorList>
            <person name="Callol A."/>
            <person name="Pajuelo D."/>
            <person name="Ebbesson L."/>
            <person name="Teles M."/>
            <person name="MacKenzie S."/>
            <person name="Amaro C."/>
        </authorList>
    </citation>
    <scope>NUCLEOTIDE SEQUENCE</scope>
</reference>
<dbReference type="AlphaFoldDB" id="A0A0E9XDY5"/>